<dbReference type="Gene3D" id="3.60.21.10">
    <property type="match status" value="1"/>
</dbReference>
<dbReference type="EMBL" id="QGGB01000003">
    <property type="protein sequence ID" value="PWN07427.1"/>
    <property type="molecule type" value="Genomic_DNA"/>
</dbReference>
<evidence type="ECO:0000256" key="3">
    <source>
        <dbReference type="ARBA" id="ARBA00022723"/>
    </source>
</evidence>
<dbReference type="SUPFAM" id="SSF56300">
    <property type="entry name" value="Metallo-dependent phosphatases"/>
    <property type="match status" value="1"/>
</dbReference>
<keyword evidence="9" id="KW-1185">Reference proteome</keyword>
<evidence type="ECO:0000256" key="6">
    <source>
        <dbReference type="ARBA" id="ARBA00023211"/>
    </source>
</evidence>
<dbReference type="GO" id="GO:0046872">
    <property type="term" value="F:metal ion binding"/>
    <property type="evidence" value="ECO:0007669"/>
    <property type="project" value="UniProtKB-KW"/>
</dbReference>
<accession>A0A316TS96</accession>
<name>A0A316TS96_9BACT</name>
<keyword evidence="4" id="KW-0378">Hydrolase</keyword>
<evidence type="ECO:0000259" key="7">
    <source>
        <dbReference type="Pfam" id="PF00149"/>
    </source>
</evidence>
<proteinExistence type="predicted"/>
<keyword evidence="1" id="KW-1003">Cell membrane</keyword>
<dbReference type="Pfam" id="PF00149">
    <property type="entry name" value="Metallophos"/>
    <property type="match status" value="1"/>
</dbReference>
<evidence type="ECO:0000256" key="5">
    <source>
        <dbReference type="ARBA" id="ARBA00023136"/>
    </source>
</evidence>
<keyword evidence="3" id="KW-0479">Metal-binding</keyword>
<evidence type="ECO:0000313" key="9">
    <source>
        <dbReference type="Proteomes" id="UP000245533"/>
    </source>
</evidence>
<protein>
    <recommendedName>
        <fullName evidence="7">Calcineurin-like phosphoesterase domain-containing protein</fullName>
    </recommendedName>
</protein>
<dbReference type="InterPro" id="IPR029052">
    <property type="entry name" value="Metallo-depent_PP-like"/>
</dbReference>
<keyword evidence="2" id="KW-0997">Cell inner membrane</keyword>
<sequence length="250" mass="29286">MDHLFLSDVHLGAFDDRSNRHLEQKIIALIQYCTEHSIRLHILGDLFDYWMEYPGDVPELGMELLDTLEQYNRSVYPATYILGNHDNWDRGYFTELGFGVSSDYYLFEADENRFFLHHGDGLSDPAYQLPRPLYHRIIRSIWFTRLYQALLPPDAGLHMMKSFSSMSREKTGSEPERLNQWSKNLLNSSTFDFVLSGHDHIARKETFPSGTYINPGAFFKDYTVAYYTNNEIKLVKWSADDYKLIPLEDK</sequence>
<dbReference type="Proteomes" id="UP000245533">
    <property type="component" value="Unassembled WGS sequence"/>
</dbReference>
<dbReference type="InterPro" id="IPR004843">
    <property type="entry name" value="Calcineurin-like_PHP"/>
</dbReference>
<reference evidence="8 9" key="1">
    <citation type="submission" date="2018-05" db="EMBL/GenBank/DDBJ databases">
        <title>Rhodohalobacter halophilus gen. nov., sp. nov., a moderately halophilic member of the family Balneolaceae.</title>
        <authorList>
            <person name="Liu Z.-W."/>
        </authorList>
    </citation>
    <scope>NUCLEOTIDE SEQUENCE [LARGE SCALE GENOMIC DNA]</scope>
    <source>
        <strain evidence="8 9">8A47</strain>
    </source>
</reference>
<keyword evidence="5" id="KW-0472">Membrane</keyword>
<dbReference type="InterPro" id="IPR043461">
    <property type="entry name" value="LpxH-like"/>
</dbReference>
<keyword evidence="6" id="KW-0464">Manganese</keyword>
<dbReference type="OrthoDB" id="9802481at2"/>
<evidence type="ECO:0000256" key="1">
    <source>
        <dbReference type="ARBA" id="ARBA00022475"/>
    </source>
</evidence>
<comment type="caution">
    <text evidence="8">The sequence shown here is derived from an EMBL/GenBank/DDBJ whole genome shotgun (WGS) entry which is preliminary data.</text>
</comment>
<dbReference type="PANTHER" id="PTHR34990:SF1">
    <property type="entry name" value="UDP-2,3-DIACYLGLUCOSAMINE HYDROLASE"/>
    <property type="match status" value="1"/>
</dbReference>
<dbReference type="GO" id="GO:0008758">
    <property type="term" value="F:UDP-2,3-diacylglucosamine hydrolase activity"/>
    <property type="evidence" value="ECO:0007669"/>
    <property type="project" value="TreeGrafter"/>
</dbReference>
<dbReference type="AlphaFoldDB" id="A0A316TS96"/>
<evidence type="ECO:0000313" key="8">
    <source>
        <dbReference type="EMBL" id="PWN07427.1"/>
    </source>
</evidence>
<organism evidence="8 9">
    <name type="scientific">Rhodohalobacter mucosus</name>
    <dbReference type="NCBI Taxonomy" id="2079485"/>
    <lineage>
        <taxon>Bacteria</taxon>
        <taxon>Pseudomonadati</taxon>
        <taxon>Balneolota</taxon>
        <taxon>Balneolia</taxon>
        <taxon>Balneolales</taxon>
        <taxon>Balneolaceae</taxon>
        <taxon>Rhodohalobacter</taxon>
    </lineage>
</organism>
<evidence type="ECO:0000256" key="4">
    <source>
        <dbReference type="ARBA" id="ARBA00022801"/>
    </source>
</evidence>
<evidence type="ECO:0000256" key="2">
    <source>
        <dbReference type="ARBA" id="ARBA00022519"/>
    </source>
</evidence>
<dbReference type="PANTHER" id="PTHR34990">
    <property type="entry name" value="UDP-2,3-DIACYLGLUCOSAMINE HYDROLASE-RELATED"/>
    <property type="match status" value="1"/>
</dbReference>
<dbReference type="RefSeq" id="WP_109645112.1">
    <property type="nucleotide sequence ID" value="NZ_QGGB01000003.1"/>
</dbReference>
<dbReference type="GO" id="GO:0016020">
    <property type="term" value="C:membrane"/>
    <property type="evidence" value="ECO:0007669"/>
    <property type="project" value="GOC"/>
</dbReference>
<gene>
    <name evidence="8" type="ORF">DDZ15_03955</name>
</gene>
<dbReference type="GO" id="GO:0009245">
    <property type="term" value="P:lipid A biosynthetic process"/>
    <property type="evidence" value="ECO:0007669"/>
    <property type="project" value="TreeGrafter"/>
</dbReference>
<feature type="domain" description="Calcineurin-like phosphoesterase" evidence="7">
    <location>
        <begin position="4"/>
        <end position="201"/>
    </location>
</feature>